<feature type="transmembrane region" description="Helical" evidence="1">
    <location>
        <begin position="180"/>
        <end position="204"/>
    </location>
</feature>
<organism evidence="2 3">
    <name type="scientific">Tigheibacillus jepli</name>
    <dbReference type="NCBI Taxonomy" id="3035914"/>
    <lineage>
        <taxon>Bacteria</taxon>
        <taxon>Bacillati</taxon>
        <taxon>Bacillota</taxon>
        <taxon>Bacilli</taxon>
        <taxon>Bacillales</taxon>
        <taxon>Bacillaceae</taxon>
        <taxon>Tigheibacillus</taxon>
    </lineage>
</organism>
<feature type="transmembrane region" description="Helical" evidence="1">
    <location>
        <begin position="216"/>
        <end position="238"/>
    </location>
</feature>
<feature type="transmembrane region" description="Helical" evidence="1">
    <location>
        <begin position="138"/>
        <end position="160"/>
    </location>
</feature>
<protein>
    <recommendedName>
        <fullName evidence="4">Membrane protein YkvI</fullName>
    </recommendedName>
</protein>
<name>A0ABU5CF60_9BACI</name>
<dbReference type="RefSeq" id="WP_306066666.1">
    <property type="nucleotide sequence ID" value="NZ_JAROCA020000001.1"/>
</dbReference>
<proteinExistence type="predicted"/>
<feature type="transmembrane region" description="Helical" evidence="1">
    <location>
        <begin position="324"/>
        <end position="348"/>
    </location>
</feature>
<keyword evidence="1" id="KW-0472">Membrane</keyword>
<dbReference type="InterPro" id="IPR038728">
    <property type="entry name" value="YkvI-like"/>
</dbReference>
<accession>A0ABU5CF60</accession>
<dbReference type="PANTHER" id="PTHR37814:SF1">
    <property type="entry name" value="MEMBRANE PROTEIN"/>
    <property type="match status" value="1"/>
</dbReference>
<feature type="transmembrane region" description="Helical" evidence="1">
    <location>
        <begin position="299"/>
        <end position="318"/>
    </location>
</feature>
<feature type="transmembrane region" description="Helical" evidence="1">
    <location>
        <begin position="112"/>
        <end position="131"/>
    </location>
</feature>
<gene>
    <name evidence="2" type="ORF">P5G51_000900</name>
</gene>
<feature type="transmembrane region" description="Helical" evidence="1">
    <location>
        <begin position="82"/>
        <end position="106"/>
    </location>
</feature>
<reference evidence="2 3" key="1">
    <citation type="submission" date="2023-10" db="EMBL/GenBank/DDBJ databases">
        <title>179-bfca-hs.</title>
        <authorList>
            <person name="Miliotis G."/>
            <person name="Sengupta P."/>
            <person name="Hameed A."/>
            <person name="Chuvochina M."/>
            <person name="Mcdonagh F."/>
            <person name="Simpson A.C."/>
            <person name="Singh N.K."/>
            <person name="Rekha P.D."/>
            <person name="Raman K."/>
            <person name="Hugenholtz P."/>
            <person name="Venkateswaran K."/>
        </authorList>
    </citation>
    <scope>NUCLEOTIDE SEQUENCE [LARGE SCALE GENOMIC DNA]</scope>
    <source>
        <strain evidence="2 3">179-BFC-A-HS</strain>
    </source>
</reference>
<keyword evidence="1" id="KW-1133">Transmembrane helix</keyword>
<dbReference type="EMBL" id="JAROCA020000001">
    <property type="protein sequence ID" value="MDY0404155.1"/>
    <property type="molecule type" value="Genomic_DNA"/>
</dbReference>
<dbReference type="PANTHER" id="PTHR37814">
    <property type="entry name" value="CONSERVED MEMBRANE PROTEIN"/>
    <property type="match status" value="1"/>
</dbReference>
<keyword evidence="3" id="KW-1185">Reference proteome</keyword>
<feature type="transmembrane region" description="Helical" evidence="1">
    <location>
        <begin position="258"/>
        <end position="287"/>
    </location>
</feature>
<dbReference type="Proteomes" id="UP001228376">
    <property type="component" value="Unassembled WGS sequence"/>
</dbReference>
<comment type="caution">
    <text evidence="2">The sequence shown here is derived from an EMBL/GenBank/DDBJ whole genome shotgun (WGS) entry which is preliminary data.</text>
</comment>
<evidence type="ECO:0000313" key="2">
    <source>
        <dbReference type="EMBL" id="MDY0404155.1"/>
    </source>
</evidence>
<evidence type="ECO:0008006" key="4">
    <source>
        <dbReference type="Google" id="ProtNLM"/>
    </source>
</evidence>
<keyword evidence="1" id="KW-0812">Transmembrane</keyword>
<sequence>MLRILKIGSAFIGVIVGAGFASGQEILQYFTSFGYLGILGALVSTILFAYLGFILLKLGSRTRTTSHKEVIYQICGPYLGRVVDYIIIFTLFGVGVVMLAGAGSILQQQFGVTPFIGSLLMAILVIATVMLNVDKVVAVIGSVTPFLIVAIVVIGIYSIFTMDMSFAALEPIAASQKSTLPNWFIAGVNYASFNIALGAAMALVMGGAEKNERTAATGGFLGGLGLGVLILISNLAIFSKIDVVAAYDMPMLKIVDEISPILAVAMSIILFGMIFNTAVGMFYAFAARLIDMKKSVKKTGMFITVTVGVGFAASFFGFTKLVAFFYPLIGYLGLLLIAALIVAPFRFFRKPKADKTKAMDNGKFV</sequence>
<evidence type="ECO:0000256" key="1">
    <source>
        <dbReference type="SAM" id="Phobius"/>
    </source>
</evidence>
<evidence type="ECO:0000313" key="3">
    <source>
        <dbReference type="Proteomes" id="UP001228376"/>
    </source>
</evidence>
<feature type="transmembrane region" description="Helical" evidence="1">
    <location>
        <begin position="33"/>
        <end position="56"/>
    </location>
</feature>